<proteinExistence type="predicted"/>
<evidence type="ECO:0000313" key="3">
    <source>
        <dbReference type="EMBL" id="KAJ8428408.1"/>
    </source>
</evidence>
<evidence type="ECO:0000259" key="2">
    <source>
        <dbReference type="Pfam" id="PF10536"/>
    </source>
</evidence>
<accession>A0A9Q1H124</accession>
<dbReference type="InterPro" id="IPR044824">
    <property type="entry name" value="MAIN-like"/>
</dbReference>
<feature type="region of interest" description="Disordered" evidence="1">
    <location>
        <begin position="607"/>
        <end position="628"/>
    </location>
</feature>
<dbReference type="GO" id="GO:0010073">
    <property type="term" value="P:meristem maintenance"/>
    <property type="evidence" value="ECO:0007669"/>
    <property type="project" value="InterPro"/>
</dbReference>
<evidence type="ECO:0000313" key="4">
    <source>
        <dbReference type="Proteomes" id="UP001153076"/>
    </source>
</evidence>
<dbReference type="AlphaFoldDB" id="A0A9Q1H124"/>
<gene>
    <name evidence="3" type="ORF">Cgig2_024554</name>
</gene>
<feature type="compositionally biased region" description="Basic and acidic residues" evidence="1">
    <location>
        <begin position="390"/>
        <end position="404"/>
    </location>
</feature>
<dbReference type="PANTHER" id="PTHR46033:SF1">
    <property type="entry name" value="PROTEIN MAIN-LIKE 2"/>
    <property type="match status" value="1"/>
</dbReference>
<name>A0A9Q1H124_9CARY</name>
<dbReference type="Pfam" id="PF10536">
    <property type="entry name" value="PMD"/>
    <property type="match status" value="1"/>
</dbReference>
<dbReference type="Proteomes" id="UP001153076">
    <property type="component" value="Unassembled WGS sequence"/>
</dbReference>
<sequence>MWSPVLKYKPFVMDRHLVRTLVESWVPESKAFRIGWREVPFSVYDVALLTGLPATGRHVTFDQREAPCEVEDVVKAAMDDHMSRERARRQTGRANMRMYWNYVSVIIELCKQNNTPDRLGLFTKLYALLVISALLFPRTPGGVTWELIKMTKNGCGMTKYNWSQAVWSFLVEAIEDTKEKIPLKKNLQMHGFATILQVWFYEHTSLYAHADEKCVPRIASWVNLYISRKYDAGELISSIEDNQVGYLSCKILPFLEVRDLERGEVTVKAFNDIDDFNAYVEDAQGIIRIEEQLRRTREALWTTKEALTIERVAHAATKKELGRLRALLMGMGHGDSVLGSMQYEGLQCADEDGEGTVHAGEGRVCTSPGEDMHSFRTKIESANVGSGEDAQERDPFGEGKEPVGKKEMVASPAATEDYVLPTVDYNTTRHKRMQAMERSPRRQQPSAKQVSPYVNPIAAVHTGKCTMRNMYTSRKQCRKASSTTSKEQKVEDIGVAATEVAMERTTVMAVVIPAAAAGNLDDGVGGIYDTVGHSEEEQLTKTEPVTERTTAVGTIQTGAARDAAIHQDGGWEHMDDVVVATDAAEEAASPKRRAEEDDRCVIANDAADEPPSTAIELHPVQVRNPPFT</sequence>
<keyword evidence="4" id="KW-1185">Reference proteome</keyword>
<dbReference type="EMBL" id="JAKOGI010001009">
    <property type="protein sequence ID" value="KAJ8428408.1"/>
    <property type="molecule type" value="Genomic_DNA"/>
</dbReference>
<evidence type="ECO:0000256" key="1">
    <source>
        <dbReference type="SAM" id="MobiDB-lite"/>
    </source>
</evidence>
<dbReference type="PANTHER" id="PTHR46033">
    <property type="entry name" value="PROTEIN MAIN-LIKE 2"/>
    <property type="match status" value="1"/>
</dbReference>
<feature type="region of interest" description="Disordered" evidence="1">
    <location>
        <begin position="383"/>
        <end position="404"/>
    </location>
</feature>
<dbReference type="InterPro" id="IPR019557">
    <property type="entry name" value="AminoTfrase-like_pln_mobile"/>
</dbReference>
<comment type="caution">
    <text evidence="3">The sequence shown here is derived from an EMBL/GenBank/DDBJ whole genome shotgun (WGS) entry which is preliminary data.</text>
</comment>
<protein>
    <recommendedName>
        <fullName evidence="2">Aminotransferase-like plant mobile domain-containing protein</fullName>
    </recommendedName>
</protein>
<reference evidence="3" key="1">
    <citation type="submission" date="2022-04" db="EMBL/GenBank/DDBJ databases">
        <title>Carnegiea gigantea Genome sequencing and assembly v2.</title>
        <authorList>
            <person name="Copetti D."/>
            <person name="Sanderson M.J."/>
            <person name="Burquez A."/>
            <person name="Wojciechowski M.F."/>
        </authorList>
    </citation>
    <scope>NUCLEOTIDE SEQUENCE</scope>
    <source>
        <strain evidence="3">SGP5-SGP5p</strain>
        <tissue evidence="3">Aerial part</tissue>
    </source>
</reference>
<feature type="domain" description="Aminotransferase-like plant mobile" evidence="2">
    <location>
        <begin position="11"/>
        <end position="221"/>
    </location>
</feature>
<organism evidence="3 4">
    <name type="scientific">Carnegiea gigantea</name>
    <dbReference type="NCBI Taxonomy" id="171969"/>
    <lineage>
        <taxon>Eukaryota</taxon>
        <taxon>Viridiplantae</taxon>
        <taxon>Streptophyta</taxon>
        <taxon>Embryophyta</taxon>
        <taxon>Tracheophyta</taxon>
        <taxon>Spermatophyta</taxon>
        <taxon>Magnoliopsida</taxon>
        <taxon>eudicotyledons</taxon>
        <taxon>Gunneridae</taxon>
        <taxon>Pentapetalae</taxon>
        <taxon>Caryophyllales</taxon>
        <taxon>Cactineae</taxon>
        <taxon>Cactaceae</taxon>
        <taxon>Cactoideae</taxon>
        <taxon>Echinocereeae</taxon>
        <taxon>Carnegiea</taxon>
    </lineage>
</organism>